<reference evidence="3" key="1">
    <citation type="submission" date="2020-10" db="EMBL/GenBank/DDBJ databases">
        <title>Unveiling of a novel bifunctional photoreceptor, Dualchrome1, isolated from a cosmopolitan green alga.</title>
        <authorList>
            <person name="Suzuki S."/>
            <person name="Kawachi M."/>
        </authorList>
    </citation>
    <scope>NUCLEOTIDE SEQUENCE</scope>
    <source>
        <strain evidence="3">NIES 2893</strain>
    </source>
</reference>
<name>A0A830I290_9CHLO</name>
<feature type="compositionally biased region" description="Low complexity" evidence="1">
    <location>
        <begin position="8"/>
        <end position="20"/>
    </location>
</feature>
<dbReference type="SUPFAM" id="SSF81301">
    <property type="entry name" value="Nucleotidyltransferase"/>
    <property type="match status" value="1"/>
</dbReference>
<feature type="compositionally biased region" description="Acidic residues" evidence="1">
    <location>
        <begin position="607"/>
        <end position="617"/>
    </location>
</feature>
<organism evidence="3 4">
    <name type="scientific">Pycnococcus provasolii</name>
    <dbReference type="NCBI Taxonomy" id="41880"/>
    <lineage>
        <taxon>Eukaryota</taxon>
        <taxon>Viridiplantae</taxon>
        <taxon>Chlorophyta</taxon>
        <taxon>Pseudoscourfieldiophyceae</taxon>
        <taxon>Pseudoscourfieldiales</taxon>
        <taxon>Pycnococcaceae</taxon>
        <taxon>Pycnococcus</taxon>
    </lineage>
</organism>
<dbReference type="Gene3D" id="1.10.3210.10">
    <property type="entry name" value="Hypothetical protein af1432"/>
    <property type="match status" value="1"/>
</dbReference>
<evidence type="ECO:0000256" key="1">
    <source>
        <dbReference type="SAM" id="MobiDB-lite"/>
    </source>
</evidence>
<feature type="domain" description="RelA/SpoT" evidence="2">
    <location>
        <begin position="454"/>
        <end position="564"/>
    </location>
</feature>
<evidence type="ECO:0000259" key="2">
    <source>
        <dbReference type="SMART" id="SM00954"/>
    </source>
</evidence>
<gene>
    <name evidence="3" type="ORF">PPROV_001089800</name>
</gene>
<dbReference type="Pfam" id="PF13328">
    <property type="entry name" value="HD_4"/>
    <property type="match status" value="1"/>
</dbReference>
<sequence>MSGAPFFSCVSSPSSSVPISNKTRSRLPVAGGDVSSSAFGGGSSSSFRESFLSPLSISPSPSIGHLSSSARSLRSADNSNKIKKSSVRVSTGQPFQHIEGFRAAEVPPSADNTPPSWEDESRRRLSSDGTSDPSLRPRGFSFGESEKISSELANILNPPKSPTRSLLSEQISVGEQKTAPGGGGGGKGSSSSSTQQILPTSANKTNAQQTNNDIVASARRLARACEHDAALAAAAASLSFEDNLKEIPVAPLGAASQILSELGVDDATVAAGMLSSGAHANHTRLRSGDDASLAEVTSQEVARLVAGVAQMADVSARLRNRSDALADELHLEKSRTMFLAMADVRVCLAFLADRLATLRVLAEQTTAGESLSQVRRVYVLESLRVFAPIANRLGVWGWKAELEDMCFQLLHAEEHANLRRRVEERHKLSNIGTYMNQVREVLDAREVKFASISGRPKNLYSLWKKLSKKQVELSEVHDVMAMRVIVHRSYDCYAALDLVHELFEPVPGKLKDYVRSPKENGYRSLHTVVSDGNGGTFEVQIRTEDMHREAELGVASHWRYKESGGSSRHPAHVVSGPSSASEVHGGGVADALASESMQSGEGYSDVSSDEEGGLSDYDDEPLEVAFRRAADAVTRRKEQRRRRRARRAQRRFTERQIAFARWCLSWYGELNEKKMVIDGSPSERDDPSSLTVFASSGASCTFPSHHPDCEHARICQPCAVPVDDWRKVAVKSGSPSESQRPMDMVYALVSEGGDVRVLVLNAGCTVGDVLQRSGGALGGSALGVRVNGLAADAARELASGDVVEVGYAQSLSMAA</sequence>
<dbReference type="InterPro" id="IPR007685">
    <property type="entry name" value="RelA_SpoT"/>
</dbReference>
<dbReference type="Gene3D" id="3.30.460.10">
    <property type="entry name" value="Beta Polymerase, domain 2"/>
    <property type="match status" value="1"/>
</dbReference>
<evidence type="ECO:0000313" key="3">
    <source>
        <dbReference type="EMBL" id="GHP12170.1"/>
    </source>
</evidence>
<protein>
    <recommendedName>
        <fullName evidence="2">RelA/SpoT domain-containing protein</fullName>
    </recommendedName>
</protein>
<feature type="compositionally biased region" description="Low complexity" evidence="1">
    <location>
        <begin position="31"/>
        <end position="76"/>
    </location>
</feature>
<dbReference type="InterPro" id="IPR043519">
    <property type="entry name" value="NT_sf"/>
</dbReference>
<dbReference type="GO" id="GO:0015969">
    <property type="term" value="P:guanosine tetraphosphate metabolic process"/>
    <property type="evidence" value="ECO:0007669"/>
    <property type="project" value="InterPro"/>
</dbReference>
<dbReference type="Proteomes" id="UP000660262">
    <property type="component" value="Unassembled WGS sequence"/>
</dbReference>
<dbReference type="OrthoDB" id="430679at2759"/>
<dbReference type="CDD" id="cd05399">
    <property type="entry name" value="NT_Rel-Spo_like"/>
    <property type="match status" value="1"/>
</dbReference>
<evidence type="ECO:0000313" key="4">
    <source>
        <dbReference type="Proteomes" id="UP000660262"/>
    </source>
</evidence>
<dbReference type="Pfam" id="PF04607">
    <property type="entry name" value="RelA_SpoT"/>
    <property type="match status" value="1"/>
</dbReference>
<dbReference type="AlphaFoldDB" id="A0A830I290"/>
<dbReference type="SUPFAM" id="SSF109604">
    <property type="entry name" value="HD-domain/PDEase-like"/>
    <property type="match status" value="1"/>
</dbReference>
<accession>A0A830I290</accession>
<proteinExistence type="predicted"/>
<dbReference type="PANTHER" id="PTHR21262">
    <property type="entry name" value="GUANOSINE-3',5'-BIS DIPHOSPHATE 3'-PYROPHOSPHOHYDROLASE"/>
    <property type="match status" value="1"/>
</dbReference>
<dbReference type="PANTHER" id="PTHR21262:SF0">
    <property type="entry name" value="GTP DIPHOSPHOKINASE RSH3, CHLOROPLASTIC-RELATED"/>
    <property type="match status" value="1"/>
</dbReference>
<feature type="compositionally biased region" description="Polar residues" evidence="1">
    <location>
        <begin position="194"/>
        <end position="210"/>
    </location>
</feature>
<keyword evidence="4" id="KW-1185">Reference proteome</keyword>
<feature type="region of interest" description="Disordered" evidence="1">
    <location>
        <begin position="561"/>
        <end position="617"/>
    </location>
</feature>
<dbReference type="SMART" id="SM00954">
    <property type="entry name" value="RelA_SpoT"/>
    <property type="match status" value="1"/>
</dbReference>
<dbReference type="EMBL" id="BNJQ01000039">
    <property type="protein sequence ID" value="GHP12170.1"/>
    <property type="molecule type" value="Genomic_DNA"/>
</dbReference>
<comment type="caution">
    <text evidence="3">The sequence shown here is derived from an EMBL/GenBank/DDBJ whole genome shotgun (WGS) entry which is preliminary data.</text>
</comment>
<feature type="region of interest" description="Disordered" evidence="1">
    <location>
        <begin position="1"/>
        <end position="210"/>
    </location>
</feature>
<feature type="compositionally biased region" description="Polar residues" evidence="1">
    <location>
        <begin position="162"/>
        <end position="175"/>
    </location>
</feature>
<dbReference type="GO" id="GO:0009507">
    <property type="term" value="C:chloroplast"/>
    <property type="evidence" value="ECO:0007669"/>
    <property type="project" value="TreeGrafter"/>
</dbReference>